<dbReference type="PROSITE" id="PS00914">
    <property type="entry name" value="SYNTAXIN"/>
    <property type="match status" value="1"/>
</dbReference>
<dbReference type="Pfam" id="PF00804">
    <property type="entry name" value="Syntaxin"/>
    <property type="match status" value="1"/>
</dbReference>
<dbReference type="CDD" id="cd00179">
    <property type="entry name" value="SynN"/>
    <property type="match status" value="1"/>
</dbReference>
<feature type="transmembrane region" description="Helical" evidence="6">
    <location>
        <begin position="277"/>
        <end position="299"/>
    </location>
</feature>
<dbReference type="InterPro" id="IPR010989">
    <property type="entry name" value="SNARE"/>
</dbReference>
<dbReference type="AlphaFoldDB" id="A0ABC9XXF5"/>
<evidence type="ECO:0000256" key="4">
    <source>
        <dbReference type="SAM" id="Coils"/>
    </source>
</evidence>
<sequence length="301" mass="34019">MRDRTRELHQDCGCSSEEEEEEEERDHVTLRKLRPPAPPGTDTLLQARGVRAALRALEQKLEALEQQQEAVLGTPLPEEGLKRDLQVLRDEIQELMREIRTRLRALEPGKEEEEDENRNTIRARVKRTQHGVLSQQFLALTGRCHDAQSRYRQRSLQRVRRQLHIAGTTSVTEEELEQMLETGQSEVFISNVLGATRATRAALEEVGVRHQELQRLERGLRELGELFTLLGGTLEGQGEVLERIERHVQDSGSRLRKGQQHLEGARLGQQGARKKKLLVAACVIVTLLIIVAIIAATVATG</sequence>
<dbReference type="Gene3D" id="1.20.5.110">
    <property type="match status" value="1"/>
</dbReference>
<proteinExistence type="inferred from homology"/>
<dbReference type="SUPFAM" id="SSF47661">
    <property type="entry name" value="t-snare proteins"/>
    <property type="match status" value="1"/>
</dbReference>
<dbReference type="InterPro" id="IPR006011">
    <property type="entry name" value="Syntaxin_N"/>
</dbReference>
<evidence type="ECO:0000313" key="9">
    <source>
        <dbReference type="Proteomes" id="UP001623348"/>
    </source>
</evidence>
<evidence type="ECO:0000256" key="5">
    <source>
        <dbReference type="SAM" id="MobiDB-lite"/>
    </source>
</evidence>
<accession>A0ABC9XXF5</accession>
<gene>
    <name evidence="8" type="ORF">GRJ2_002708600</name>
</gene>
<dbReference type="InterPro" id="IPR045242">
    <property type="entry name" value="Syntaxin"/>
</dbReference>
<dbReference type="SMART" id="SM00397">
    <property type="entry name" value="t_SNARE"/>
    <property type="match status" value="1"/>
</dbReference>
<evidence type="ECO:0000256" key="3">
    <source>
        <dbReference type="RuleBase" id="RU003858"/>
    </source>
</evidence>
<feature type="coiled-coil region" evidence="4">
    <location>
        <begin position="47"/>
        <end position="105"/>
    </location>
</feature>
<feature type="compositionally biased region" description="Basic and acidic residues" evidence="5">
    <location>
        <begin position="1"/>
        <end position="10"/>
    </location>
</feature>
<comment type="caution">
    <text evidence="8">The sequence shown here is derived from an EMBL/GenBank/DDBJ whole genome shotgun (WGS) entry which is preliminary data.</text>
</comment>
<dbReference type="PROSITE" id="PS50192">
    <property type="entry name" value="T_SNARE"/>
    <property type="match status" value="1"/>
</dbReference>
<dbReference type="EMBL" id="BAAFJT010000039">
    <property type="protein sequence ID" value="GAB0202430.1"/>
    <property type="molecule type" value="Genomic_DNA"/>
</dbReference>
<evidence type="ECO:0000313" key="8">
    <source>
        <dbReference type="EMBL" id="GAB0202430.1"/>
    </source>
</evidence>
<dbReference type="InterPro" id="IPR006012">
    <property type="entry name" value="Syntaxin/epimorphin_CS"/>
</dbReference>
<feature type="domain" description="T-SNARE coiled-coil homology" evidence="7">
    <location>
        <begin position="209"/>
        <end position="265"/>
    </location>
</feature>
<keyword evidence="9" id="KW-1185">Reference proteome</keyword>
<keyword evidence="6" id="KW-0812">Transmembrane</keyword>
<name>A0ABC9XXF5_GRUJA</name>
<dbReference type="Gene3D" id="1.20.58.70">
    <property type="match status" value="1"/>
</dbReference>
<dbReference type="PANTHER" id="PTHR19957:SF97">
    <property type="entry name" value="SYNTAXIN-4"/>
    <property type="match status" value="1"/>
</dbReference>
<dbReference type="Proteomes" id="UP001623348">
    <property type="component" value="Unassembled WGS sequence"/>
</dbReference>
<evidence type="ECO:0000256" key="2">
    <source>
        <dbReference type="ARBA" id="ARBA00023054"/>
    </source>
</evidence>
<dbReference type="SMART" id="SM00503">
    <property type="entry name" value="SynN"/>
    <property type="match status" value="1"/>
</dbReference>
<comment type="similarity">
    <text evidence="1 3">Belongs to the syntaxin family.</text>
</comment>
<evidence type="ECO:0000259" key="7">
    <source>
        <dbReference type="PROSITE" id="PS50192"/>
    </source>
</evidence>
<dbReference type="InterPro" id="IPR000727">
    <property type="entry name" value="T_SNARE_dom"/>
</dbReference>
<protein>
    <submittedName>
        <fullName evidence="8">Syntaxin-4-like</fullName>
    </submittedName>
</protein>
<evidence type="ECO:0000256" key="6">
    <source>
        <dbReference type="SAM" id="Phobius"/>
    </source>
</evidence>
<keyword evidence="6" id="KW-1133">Transmembrane helix</keyword>
<reference evidence="8 9" key="1">
    <citation type="submission" date="2024-06" db="EMBL/GenBank/DDBJ databases">
        <title>The draft genome of Grus japonensis, version 3.</title>
        <authorList>
            <person name="Nabeshima K."/>
            <person name="Suzuki S."/>
            <person name="Onuma M."/>
        </authorList>
    </citation>
    <scope>NUCLEOTIDE SEQUENCE [LARGE SCALE GENOMIC DNA]</scope>
    <source>
        <strain evidence="8 9">451A</strain>
    </source>
</reference>
<feature type="region of interest" description="Disordered" evidence="5">
    <location>
        <begin position="1"/>
        <end position="43"/>
    </location>
</feature>
<evidence type="ECO:0000256" key="1">
    <source>
        <dbReference type="ARBA" id="ARBA00009063"/>
    </source>
</evidence>
<keyword evidence="2 4" id="KW-0175">Coiled coil</keyword>
<organism evidence="8 9">
    <name type="scientific">Grus japonensis</name>
    <name type="common">Japanese crane</name>
    <name type="synonym">Red-crowned crane</name>
    <dbReference type="NCBI Taxonomy" id="30415"/>
    <lineage>
        <taxon>Eukaryota</taxon>
        <taxon>Metazoa</taxon>
        <taxon>Chordata</taxon>
        <taxon>Craniata</taxon>
        <taxon>Vertebrata</taxon>
        <taxon>Euteleostomi</taxon>
        <taxon>Archelosauria</taxon>
        <taxon>Archosauria</taxon>
        <taxon>Dinosauria</taxon>
        <taxon>Saurischia</taxon>
        <taxon>Theropoda</taxon>
        <taxon>Coelurosauria</taxon>
        <taxon>Aves</taxon>
        <taxon>Neognathae</taxon>
        <taxon>Neoaves</taxon>
        <taxon>Gruiformes</taxon>
        <taxon>Gruidae</taxon>
        <taxon>Grus</taxon>
    </lineage>
</organism>
<dbReference type="PANTHER" id="PTHR19957">
    <property type="entry name" value="SYNTAXIN"/>
    <property type="match status" value="1"/>
</dbReference>
<dbReference type="Pfam" id="PF05739">
    <property type="entry name" value="SNARE"/>
    <property type="match status" value="1"/>
</dbReference>
<keyword evidence="6" id="KW-0472">Membrane</keyword>